<evidence type="ECO:0008006" key="3">
    <source>
        <dbReference type="Google" id="ProtNLM"/>
    </source>
</evidence>
<name>A0A5D0JCA8_9FLAO</name>
<dbReference type="OrthoDB" id="1198805at2"/>
<dbReference type="EMBL" id="VSDQ01000163">
    <property type="protein sequence ID" value="TYA92207.1"/>
    <property type="molecule type" value="Genomic_DNA"/>
</dbReference>
<dbReference type="InterPro" id="IPR011990">
    <property type="entry name" value="TPR-like_helical_dom_sf"/>
</dbReference>
<dbReference type="Proteomes" id="UP000323930">
    <property type="component" value="Unassembled WGS sequence"/>
</dbReference>
<comment type="caution">
    <text evidence="1">The sequence shown here is derived from an EMBL/GenBank/DDBJ whole genome shotgun (WGS) entry which is preliminary data.</text>
</comment>
<protein>
    <recommendedName>
        <fullName evidence="3">Tetratricopeptide repeat protein</fullName>
    </recommendedName>
</protein>
<dbReference type="SUPFAM" id="SSF48452">
    <property type="entry name" value="TPR-like"/>
    <property type="match status" value="1"/>
</dbReference>
<accession>A0A5D0JCA8</accession>
<evidence type="ECO:0000313" key="1">
    <source>
        <dbReference type="EMBL" id="TYA92207.1"/>
    </source>
</evidence>
<dbReference type="RefSeq" id="WP_148539813.1">
    <property type="nucleotide sequence ID" value="NZ_VSDQ01000163.1"/>
</dbReference>
<gene>
    <name evidence="1" type="ORF">FUA24_01895</name>
</gene>
<keyword evidence="2" id="KW-1185">Reference proteome</keyword>
<sequence length="373" mass="43613">MDIVKLSNTIENDSLVLELGDNIQNMIINGDVDGYLNYFDIETFSHFITEGVSQRYNSDKFQKDYITGIKAGLKSLPQKIIDEVNAGGYYDFVNYFYDETTQSYNMLFRLYSSLTGVNYHQYRVSKKDDTFLFNDIYVYLSGEDLSATFKRFYMYSLPKKSLFSLFGENNSVEFLKVADAVKLYNQGEFQKAYQKFNEIKGDLKNDKFTLILKSTCAAEINDRAYKNSMELIAKTYPNDPTLYLNQIDYYIITKEYDKALELLNRLEDETSDDFLIFLKGNIEIERPNPKKAVEHYKYISDNYPEFSEGHTSYLYALCLNGEYDKCIDLLDVLVESDYLKEDLVDFIEEVDENGINELEDFVKSKQYKTWKKA</sequence>
<organism evidence="1 2">
    <name type="scientific">Seonamhaeicola marinus</name>
    <dbReference type="NCBI Taxonomy" id="1912246"/>
    <lineage>
        <taxon>Bacteria</taxon>
        <taxon>Pseudomonadati</taxon>
        <taxon>Bacteroidota</taxon>
        <taxon>Flavobacteriia</taxon>
        <taxon>Flavobacteriales</taxon>
        <taxon>Flavobacteriaceae</taxon>
    </lineage>
</organism>
<proteinExistence type="predicted"/>
<dbReference type="Gene3D" id="1.25.40.10">
    <property type="entry name" value="Tetratricopeptide repeat domain"/>
    <property type="match status" value="1"/>
</dbReference>
<reference evidence="1 2" key="1">
    <citation type="submission" date="2019-08" db="EMBL/GenBank/DDBJ databases">
        <title>Seonamhaeicola sediminis sp. nov., isolated from marine sediment.</title>
        <authorList>
            <person name="Cao W.R."/>
        </authorList>
    </citation>
    <scope>NUCLEOTIDE SEQUENCE [LARGE SCALE GENOMIC DNA]</scope>
    <source>
        <strain evidence="1 2">B011</strain>
    </source>
</reference>
<dbReference type="AlphaFoldDB" id="A0A5D0JCA8"/>
<evidence type="ECO:0000313" key="2">
    <source>
        <dbReference type="Proteomes" id="UP000323930"/>
    </source>
</evidence>